<name>A0A2G9HEN6_9LAMI</name>
<organism evidence="2 3">
    <name type="scientific">Handroanthus impetiginosus</name>
    <dbReference type="NCBI Taxonomy" id="429701"/>
    <lineage>
        <taxon>Eukaryota</taxon>
        <taxon>Viridiplantae</taxon>
        <taxon>Streptophyta</taxon>
        <taxon>Embryophyta</taxon>
        <taxon>Tracheophyta</taxon>
        <taxon>Spermatophyta</taxon>
        <taxon>Magnoliopsida</taxon>
        <taxon>eudicotyledons</taxon>
        <taxon>Gunneridae</taxon>
        <taxon>Pentapetalae</taxon>
        <taxon>asterids</taxon>
        <taxon>lamiids</taxon>
        <taxon>Lamiales</taxon>
        <taxon>Bignoniaceae</taxon>
        <taxon>Crescentiina</taxon>
        <taxon>Tabebuia alliance</taxon>
        <taxon>Handroanthus</taxon>
    </lineage>
</organism>
<keyword evidence="3" id="KW-1185">Reference proteome</keyword>
<evidence type="ECO:0000313" key="3">
    <source>
        <dbReference type="Proteomes" id="UP000231279"/>
    </source>
</evidence>
<protein>
    <submittedName>
        <fullName evidence="2">Uncharacterized protein</fullName>
    </submittedName>
</protein>
<accession>A0A2G9HEN6</accession>
<feature type="compositionally biased region" description="Polar residues" evidence="1">
    <location>
        <begin position="41"/>
        <end position="56"/>
    </location>
</feature>
<comment type="caution">
    <text evidence="2">The sequence shown here is derived from an EMBL/GenBank/DDBJ whole genome shotgun (WGS) entry which is preliminary data.</text>
</comment>
<gene>
    <name evidence="2" type="ORF">CDL12_11636</name>
</gene>
<reference evidence="3" key="1">
    <citation type="journal article" date="2018" name="Gigascience">
        <title>Genome assembly of the Pink Ipe (Handroanthus impetiginosus, Bignoniaceae), a highly valued, ecologically keystone Neotropical timber forest tree.</title>
        <authorList>
            <person name="Silva-Junior O.B."/>
            <person name="Grattapaglia D."/>
            <person name="Novaes E."/>
            <person name="Collevatti R.G."/>
        </authorList>
    </citation>
    <scope>NUCLEOTIDE SEQUENCE [LARGE SCALE GENOMIC DNA]</scope>
    <source>
        <strain evidence="3">cv. UFG-1</strain>
    </source>
</reference>
<feature type="region of interest" description="Disordered" evidence="1">
    <location>
        <begin position="35"/>
        <end position="117"/>
    </location>
</feature>
<dbReference type="AlphaFoldDB" id="A0A2G9HEN6"/>
<feature type="compositionally biased region" description="Basic and acidic residues" evidence="1">
    <location>
        <begin position="174"/>
        <end position="199"/>
    </location>
</feature>
<evidence type="ECO:0000256" key="1">
    <source>
        <dbReference type="SAM" id="MobiDB-lite"/>
    </source>
</evidence>
<dbReference type="OrthoDB" id="756017at2759"/>
<evidence type="ECO:0000313" key="2">
    <source>
        <dbReference type="EMBL" id="PIN15740.1"/>
    </source>
</evidence>
<proteinExistence type="predicted"/>
<feature type="region of interest" description="Disordered" evidence="1">
    <location>
        <begin position="157"/>
        <end position="199"/>
    </location>
</feature>
<sequence length="199" mass="21287">MSTESIDADHHDEERDSVEVLWMIMQISIFKTSHQELSKANGGTTTTPGKLNQSVKSGKGDATIEGSTGGYGGSGVSSTGNNSTAQEGGHGGFGTLVAKDRRRREDVDMEDAATGVAESVAETAKAGVVGATEAGLKFGEMAKETMDRMWDAAKETTENVRDRVAGIGDDDDNDPRNEGTDKHVEDLRRMERGYDLKDD</sequence>
<dbReference type="EMBL" id="NKXS01002018">
    <property type="protein sequence ID" value="PIN15740.1"/>
    <property type="molecule type" value="Genomic_DNA"/>
</dbReference>
<dbReference type="Proteomes" id="UP000231279">
    <property type="component" value="Unassembled WGS sequence"/>
</dbReference>